<dbReference type="SMART" id="SM00330">
    <property type="entry name" value="PIPKc"/>
    <property type="match status" value="1"/>
</dbReference>
<evidence type="ECO:0000256" key="3">
    <source>
        <dbReference type="PROSITE-ProRule" id="PRU00781"/>
    </source>
</evidence>
<keyword evidence="7" id="KW-1185">Reference proteome</keyword>
<feature type="region of interest" description="Disordered" evidence="4">
    <location>
        <begin position="135"/>
        <end position="229"/>
    </location>
</feature>
<evidence type="ECO:0000313" key="6">
    <source>
        <dbReference type="EMBL" id="WWC86358.1"/>
    </source>
</evidence>
<evidence type="ECO:0000256" key="1">
    <source>
        <dbReference type="ARBA" id="ARBA00022741"/>
    </source>
</evidence>
<feature type="compositionally biased region" description="Polar residues" evidence="4">
    <location>
        <begin position="451"/>
        <end position="460"/>
    </location>
</feature>
<dbReference type="InterPro" id="IPR027484">
    <property type="entry name" value="PInositol-4-P-5-kinase_N"/>
</dbReference>
<dbReference type="Pfam" id="PF01504">
    <property type="entry name" value="PIP5K"/>
    <property type="match status" value="1"/>
</dbReference>
<proteinExistence type="predicted"/>
<dbReference type="PANTHER" id="PTHR45748:SF7">
    <property type="entry name" value="1-PHOSPHATIDYLINOSITOL 3-PHOSPHATE 5-KINASE-RELATED"/>
    <property type="match status" value="1"/>
</dbReference>
<reference evidence="6 7" key="1">
    <citation type="submission" date="2024-01" db="EMBL/GenBank/DDBJ databases">
        <title>Comparative genomics of Cryptococcus and Kwoniella reveals pathogenesis evolution and contrasting modes of karyotype evolution via chromosome fusion or intercentromeric recombination.</title>
        <authorList>
            <person name="Coelho M.A."/>
            <person name="David-Palma M."/>
            <person name="Shea T."/>
            <person name="Bowers K."/>
            <person name="McGinley-Smith S."/>
            <person name="Mohammad A.W."/>
            <person name="Gnirke A."/>
            <person name="Yurkov A.M."/>
            <person name="Nowrousian M."/>
            <person name="Sun S."/>
            <person name="Cuomo C.A."/>
            <person name="Heitman J."/>
        </authorList>
    </citation>
    <scope>NUCLEOTIDE SEQUENCE [LARGE SCALE GENOMIC DNA]</scope>
    <source>
        <strain evidence="6 7">CBS 6074</strain>
    </source>
</reference>
<dbReference type="Gene3D" id="3.30.800.10">
    <property type="entry name" value="Phosphatidylinositol Phosphate Kinase II Beta"/>
    <property type="match status" value="1"/>
</dbReference>
<dbReference type="InterPro" id="IPR027483">
    <property type="entry name" value="PInositol-4-P-4/5-kinase_C_sf"/>
</dbReference>
<keyword evidence="3" id="KW-0418">Kinase</keyword>
<evidence type="ECO:0000259" key="5">
    <source>
        <dbReference type="PROSITE" id="PS51455"/>
    </source>
</evidence>
<keyword evidence="1 3" id="KW-0547">Nucleotide-binding</keyword>
<sequence>MSSPAPPTPISPSRPSSPIKPLPRDPYPARSPSPPLPPSKNASGLPPTYLKHLKRLLHQWLEQQERVNENSGLYGRRMREETLERERLWSVETVQVIEKAIWEGAVIPRNNNEYGKKGKNLLELDWTEWSKGSSKRKALWKEQQEQKRHTQNPQNNGVGENAKTYTTNGKSSRKGSIAETDPFGKGRLTIPGSPLPTLFTSSTSSQSICRPASVASSSKSNERTPEPQTLNLLIQVDQGSENSGDEEDEQLRNWCRIISSLKGFEQFKLPKRDEWEVVEDNFPKYGTIQRDVPGAFPQSSQFDYRSSTDMLNLTASSSRTRFSDLGLPTPISLPDQPQIDSELLKPVFCLHFPSQFTNDGASSSTLHLKRNDSLGKRSVSSIGSNGDNKRWWNGSGGRWSEMTIGPKTESRPHLKVEAEFIEGQYALPSSKSLKNTWKQSTLTRSKKQRKSVMNSFKNSPESAASIISHSESEADESALDDTEEGNSSVWSGTQRGSGKAHADSLSMIIAGSEDDVPRQSAEEGKVGIVGGTILLRGLDNMEERLAIQRILQLLIYTIQSMTLELELLDAFRIHREPDQPPLPPKTLSGTASVPHSPTKPRASTDLHRKGSLKEKGDRTKGFFHRLGKDTKHVWEGLLGKRRPSGSHEPINSASLAVSSPVEQPITPTLVNFPDIQDAPTPASMALSTPGLLARPPIPHPTERYLTVLSRLEQQTYSTSPGVVIPMPPILLRVREEDKTRREKAKQEEKLEAASKSVEGLPSSSPKIFTSSRFIDNREKPLDPLHGRALNYRLGGDVRAGLGALSTDIDDFEGWIRLQRLDVLYAVGLDFVAEKEERQLHICQSPSPGTLVFWDHEKDKSIQDILDEIRDELSEETMVCPRPECTATPAEHVRWWIHAGKKVTLKIESTDNQELGTDSIEVWSKCTLCGETQEAKALGENMISYSLGKLLETLIYSDVLNAQPPCSHYSSKSHYFRSFNLIISLAVEDVSILDTRLPKLQVGPNVTKRKGGKDPVGAVMEGLLRKQTASEKVDILRNEINDFYSSLEKQVKIFQEDGKTEVGDAQLQPKTVMSAEEKAQESESTIALSETIKQAKFNLLQQVSSVLPSQINDVRYQFCQNIVNHNSSLATLQKQIAKQQDNSDSAPLSVPEYAEGKGTFALPGSSVLVRIDEPASIIAYTLSSLDYFNELTNTTKNIGTTLDDDSLTTGTMKSEAKPTASKSNTGSISDAWLVDIKRRDTPRDLLSLRTITKKKSEVHLPQAPRPPLGLSLPPNAPSLELSLEQAEVNSHTSDRLGDLVKTINKATAQDPSLTINPKSNIATACAVTESDTDAMARVRSSRRGIRRMMSDNDRPGAPPSAFRPATPRSVSNTSIAPSTPSSSHLAISNSVQTPNSGTQKEGWGSVTSSFSNSFNQLLKLGSDVGESIGSIRVKGTDRSLSSLIGPLGVKPNLDNSLQAIDERPHIQFNYTLGDKLKLGCTVYYATAFDSLRRRCAIDKSLIQSLSRTNAWDAQGGKSKAAFFMTTDKRYIVKELVSKWNVSDTHAMLEIAPAYFEHLAGTHNKATSLAKIVGFYTVRIHDLQTGIKRQLDLLVMENLFYKQQISRTYDLKGIEGRKVPKPKATTTESDENNVEPKAEGTLFDGEWLEGMTKEFVLLQPHSRRILQEAISLDTKFLSLQSIMDYSLLIGVDENKQELVVGLVDAIGSYNLFKTIESRGKLALNRGGEVTIIPPNQYRDRFENALKHYFIACPDKWSKPSRRGGTRRITSVPSVF</sequence>
<feature type="domain" description="PIPK" evidence="5">
    <location>
        <begin position="1407"/>
        <end position="1747"/>
    </location>
</feature>
<feature type="compositionally biased region" description="Acidic residues" evidence="4">
    <location>
        <begin position="473"/>
        <end position="484"/>
    </location>
</feature>
<feature type="region of interest" description="Disordered" evidence="4">
    <location>
        <begin position="735"/>
        <end position="763"/>
    </location>
</feature>
<evidence type="ECO:0000313" key="7">
    <source>
        <dbReference type="Proteomes" id="UP001355207"/>
    </source>
</evidence>
<dbReference type="Proteomes" id="UP001355207">
    <property type="component" value="Chromosome 1"/>
</dbReference>
<dbReference type="GO" id="GO:0010008">
    <property type="term" value="C:endosome membrane"/>
    <property type="evidence" value="ECO:0007669"/>
    <property type="project" value="TreeGrafter"/>
</dbReference>
<feature type="compositionally biased region" description="Pro residues" evidence="4">
    <location>
        <begin position="1"/>
        <end position="12"/>
    </location>
</feature>
<feature type="compositionally biased region" description="Pro residues" evidence="4">
    <location>
        <begin position="18"/>
        <end position="38"/>
    </location>
</feature>
<dbReference type="GeneID" id="91091904"/>
<dbReference type="CDD" id="cd17300">
    <property type="entry name" value="PIPKc_PIKfyve"/>
    <property type="match status" value="1"/>
</dbReference>
<evidence type="ECO:0000256" key="2">
    <source>
        <dbReference type="ARBA" id="ARBA00022840"/>
    </source>
</evidence>
<name>A0AAX4JN76_9TREE</name>
<feature type="region of interest" description="Disordered" evidence="4">
    <location>
        <begin position="578"/>
        <end position="618"/>
    </location>
</feature>
<feature type="region of interest" description="Disordered" evidence="4">
    <location>
        <begin position="1202"/>
        <end position="1223"/>
    </location>
</feature>
<feature type="compositionally biased region" description="Low complexity" evidence="4">
    <location>
        <begin position="195"/>
        <end position="207"/>
    </location>
</feature>
<gene>
    <name evidence="6" type="ORF">L201_001232</name>
</gene>
<dbReference type="EMBL" id="CP144098">
    <property type="protein sequence ID" value="WWC86358.1"/>
    <property type="molecule type" value="Genomic_DNA"/>
</dbReference>
<dbReference type="GO" id="GO:0000285">
    <property type="term" value="F:1-phosphatidylinositol-3-phosphate 5-kinase activity"/>
    <property type="evidence" value="ECO:0007669"/>
    <property type="project" value="InterPro"/>
</dbReference>
<accession>A0AAX4JN76</accession>
<dbReference type="SUPFAM" id="SSF56104">
    <property type="entry name" value="SAICAR synthase-like"/>
    <property type="match status" value="1"/>
</dbReference>
<dbReference type="Gene3D" id="3.30.810.10">
    <property type="entry name" value="2-Layer Sandwich"/>
    <property type="match status" value="1"/>
</dbReference>
<dbReference type="InterPro" id="IPR044769">
    <property type="entry name" value="PIKfyve_PIPKc"/>
</dbReference>
<dbReference type="PROSITE" id="PS51455">
    <property type="entry name" value="PIPK"/>
    <property type="match status" value="1"/>
</dbReference>
<feature type="region of interest" description="Disordered" evidence="4">
    <location>
        <begin position="432"/>
        <end position="502"/>
    </location>
</feature>
<feature type="compositionally biased region" description="Polar residues" evidence="4">
    <location>
        <begin position="151"/>
        <end position="170"/>
    </location>
</feature>
<feature type="region of interest" description="Disordered" evidence="4">
    <location>
        <begin position="1"/>
        <end position="47"/>
    </location>
</feature>
<organism evidence="6 7">
    <name type="scientific">Kwoniella dendrophila CBS 6074</name>
    <dbReference type="NCBI Taxonomy" id="1295534"/>
    <lineage>
        <taxon>Eukaryota</taxon>
        <taxon>Fungi</taxon>
        <taxon>Dikarya</taxon>
        <taxon>Basidiomycota</taxon>
        <taxon>Agaricomycotina</taxon>
        <taxon>Tremellomycetes</taxon>
        <taxon>Tremellales</taxon>
        <taxon>Cryptococcaceae</taxon>
        <taxon>Kwoniella</taxon>
    </lineage>
</organism>
<feature type="region of interest" description="Disordered" evidence="4">
    <location>
        <begin position="1340"/>
        <end position="1404"/>
    </location>
</feature>
<dbReference type="PANTHER" id="PTHR45748">
    <property type="entry name" value="1-PHOSPHATIDYLINOSITOL 3-PHOSPHATE 5-KINASE-RELATED"/>
    <property type="match status" value="1"/>
</dbReference>
<keyword evidence="2 3" id="KW-0067">ATP-binding</keyword>
<protein>
    <recommendedName>
        <fullName evidence="5">PIPK domain-containing protein</fullName>
    </recommendedName>
</protein>
<dbReference type="GO" id="GO:0005524">
    <property type="term" value="F:ATP binding"/>
    <property type="evidence" value="ECO:0007669"/>
    <property type="project" value="UniProtKB-UniRule"/>
</dbReference>
<dbReference type="InterPro" id="IPR002498">
    <property type="entry name" value="PInositol-4-P-4/5-kinase_core"/>
</dbReference>
<feature type="compositionally biased region" description="Polar residues" evidence="4">
    <location>
        <begin position="1367"/>
        <end position="1404"/>
    </location>
</feature>
<feature type="compositionally biased region" description="Basic and acidic residues" evidence="4">
    <location>
        <begin position="735"/>
        <end position="752"/>
    </location>
</feature>
<dbReference type="RefSeq" id="XP_066073121.1">
    <property type="nucleotide sequence ID" value="XM_066217024.1"/>
</dbReference>
<feature type="compositionally biased region" description="Polar residues" evidence="4">
    <location>
        <begin position="432"/>
        <end position="443"/>
    </location>
</feature>
<feature type="compositionally biased region" description="Basic and acidic residues" evidence="4">
    <location>
        <begin position="139"/>
        <end position="148"/>
    </location>
</feature>
<dbReference type="GO" id="GO:0046854">
    <property type="term" value="P:phosphatidylinositol phosphate biosynthetic process"/>
    <property type="evidence" value="ECO:0007669"/>
    <property type="project" value="TreeGrafter"/>
</dbReference>
<keyword evidence="3" id="KW-0808">Transferase</keyword>
<feature type="compositionally biased region" description="Basic and acidic residues" evidence="4">
    <location>
        <begin position="602"/>
        <end position="618"/>
    </location>
</feature>
<feature type="region of interest" description="Disordered" evidence="4">
    <location>
        <begin position="375"/>
        <end position="398"/>
    </location>
</feature>
<feature type="compositionally biased region" description="Polar residues" evidence="4">
    <location>
        <begin position="485"/>
        <end position="496"/>
    </location>
</feature>
<evidence type="ECO:0000256" key="4">
    <source>
        <dbReference type="SAM" id="MobiDB-lite"/>
    </source>
</evidence>